<dbReference type="PANTHER" id="PTHR12663:SF0">
    <property type="entry name" value="PRECOCIOUS DISSOCIATION OF SISTERS 5, ISOFORM A"/>
    <property type="match status" value="1"/>
</dbReference>
<feature type="region of interest" description="Disordered" evidence="6">
    <location>
        <begin position="1168"/>
        <end position="1244"/>
    </location>
</feature>
<dbReference type="Pfam" id="PF20168">
    <property type="entry name" value="PDS5"/>
    <property type="match status" value="1"/>
</dbReference>
<keyword evidence="2" id="KW-0132">Cell division</keyword>
<evidence type="ECO:0000256" key="3">
    <source>
        <dbReference type="ARBA" id="ARBA00022776"/>
    </source>
</evidence>
<dbReference type="GO" id="GO:0007064">
    <property type="term" value="P:mitotic sister chromatid cohesion"/>
    <property type="evidence" value="ECO:0007669"/>
    <property type="project" value="InterPro"/>
</dbReference>
<feature type="compositionally biased region" description="Low complexity" evidence="6">
    <location>
        <begin position="1210"/>
        <end position="1232"/>
    </location>
</feature>
<evidence type="ECO:0000256" key="2">
    <source>
        <dbReference type="ARBA" id="ARBA00022618"/>
    </source>
</evidence>
<gene>
    <name evidence="7" type="primary">Pds5-L</name>
    <name evidence="7" type="ORF">Hamer_G019957</name>
</gene>
<dbReference type="EMBL" id="JAHLQT010028706">
    <property type="protein sequence ID" value="KAG7161942.1"/>
    <property type="molecule type" value="Genomic_DNA"/>
</dbReference>
<comment type="caution">
    <text evidence="7">The sequence shown here is derived from an EMBL/GenBank/DDBJ whole genome shotgun (WGS) entry which is preliminary data.</text>
</comment>
<evidence type="ECO:0000256" key="6">
    <source>
        <dbReference type="SAM" id="MobiDB-lite"/>
    </source>
</evidence>
<dbReference type="Gene3D" id="1.25.10.10">
    <property type="entry name" value="Leucine-rich Repeat Variant"/>
    <property type="match status" value="2"/>
</dbReference>
<dbReference type="CDD" id="cd19953">
    <property type="entry name" value="PDS5"/>
    <property type="match status" value="1"/>
</dbReference>
<protein>
    <submittedName>
        <fullName evidence="7">Sister chromatid cohesion protein PDS5-like</fullName>
    </submittedName>
</protein>
<dbReference type="Proteomes" id="UP000747542">
    <property type="component" value="Unassembled WGS sequence"/>
</dbReference>
<dbReference type="GO" id="GO:0006281">
    <property type="term" value="P:DNA repair"/>
    <property type="evidence" value="ECO:0007669"/>
    <property type="project" value="TreeGrafter"/>
</dbReference>
<reference evidence="7" key="1">
    <citation type="journal article" date="2021" name="Sci. Adv.">
        <title>The American lobster genome reveals insights on longevity, neural, and immune adaptations.</title>
        <authorList>
            <person name="Polinski J.M."/>
            <person name="Zimin A.V."/>
            <person name="Clark K.F."/>
            <person name="Kohn A.B."/>
            <person name="Sadowski N."/>
            <person name="Timp W."/>
            <person name="Ptitsyn A."/>
            <person name="Khanna P."/>
            <person name="Romanova D.Y."/>
            <person name="Williams P."/>
            <person name="Greenwood S.J."/>
            <person name="Moroz L.L."/>
            <person name="Walt D.R."/>
            <person name="Bodnar A.G."/>
        </authorList>
    </citation>
    <scope>NUCLEOTIDE SEQUENCE</scope>
    <source>
        <strain evidence="7">GMGI-L3</strain>
    </source>
</reference>
<dbReference type="GO" id="GO:0051301">
    <property type="term" value="P:cell division"/>
    <property type="evidence" value="ECO:0007669"/>
    <property type="project" value="UniProtKB-KW"/>
</dbReference>
<accession>A0A8J5JP02</accession>
<keyword evidence="8" id="KW-1185">Reference proteome</keyword>
<dbReference type="GO" id="GO:0000785">
    <property type="term" value="C:chromatin"/>
    <property type="evidence" value="ECO:0007669"/>
    <property type="project" value="TreeGrafter"/>
</dbReference>
<sequence length="1260" mass="143177">MGRGDNLTILYPSGCKEVTEDVGPDELIRRLKTLAHTLQSMGQDDGAYQEYVPLAMHIADDFFLSYPSRDVQLLIACCIADVLRVYAPEAPYKDPGQVKTLFMFLIKQLGGLKDPKDPAFKRYFYLLENLAYVKSFNMCFELEDCQEIFCKLFKLMFNIVNDEHSGKVKSFMLDVLCPLINESDVVSNDLLDIILSNVLEPAKSQRKNAYHLAKELVVKCSDTLEPYIQAFFNHVLILGREEKTLTISQKVYDLIYELNHICPSVLLSVLPQLEFKLKSSDEEERYGSVSLLARMFSEKDSTLALNHRQLWTAFLGRFNDISIKIRTKCVQYSMHFLLNHPLLRKDITDTLKLRQHDSEESVRYEVVMAIVSTAKKDFSIVSDSEDLLNFVKERTLDKKFKIRKEAMCGLAMIYKKHLNSPDVPPATRHAVTWIKDKILHGYYMTSMDDRLLVERLLNTCLVPYQLPPEDRMKKLFYLYASIDDNATKAFIELQKHQLAVRKNVAELIELHRKPQDEERDREIAYRLGHLTKFLPDPLKVQEFLRKFSQNLNTDPQLLSLMETVVSHDVSCKDSVEAVTQILKKLGQPVMTNLYYNTIKMLLERVSSVMVDQTALEALVGLVEGALSADTSVLDSLNLTSDIATEKGLKLLFVLSFVYPAHFLHADILTRLIALLNVPDSTISPPVLSVLTYIGKYKPIGEPYPDLASVLIPICQRFAESGTPKQAKHAVRCLHTNCTSDSDEVFERILEKIKEQLTFDSVHFRTAVVSLGHIAFNMPDKFLIPIKNVVSRKVVKELLMRNQTSAHTPGPLPRDDVEEWIEEELLTEESSVKMEGIKMMARWLLGLKSDVISAQKTFRMLNAFILHKGDLLETGKMLKAEMAHLRLSAGAAMLKICEQKGVGDQFTSEQFYNLSLLMNDECPQVRERFAIKLHKGLARGIPHKCLPLDFMGFYALAGLEPDRQLKIAVRQYMMADISKRRDYIRSITMSGGSEKASSQLPHIMPDYMLVFAVPLLAHQPDFKDPTDVSQLTRIRSCLWYILEPLMTKNDVYCFGFYKALIEQMKNHKDAVKPEDEITNQKLWAVCDLAMGLILSKTTSFEMKEFPSDPRIPPMYFKKHEDPNFVNVKSYLPTELQVNAPKGSTKVLTGVTKKTTNTVMMVKSAVLNKQRPEDRVEDEDTMMDEDTSNLTNTRKRSRGGFNLEDELDNDDSTTLTSVLPTPTVPSASSTGPASKRGRIGGAIDAASNRISSYLQKETNGKT</sequence>
<feature type="compositionally biased region" description="Acidic residues" evidence="6">
    <location>
        <begin position="1173"/>
        <end position="1185"/>
    </location>
</feature>
<evidence type="ECO:0000256" key="4">
    <source>
        <dbReference type="ARBA" id="ARBA00023242"/>
    </source>
</evidence>
<dbReference type="GO" id="GO:0005634">
    <property type="term" value="C:nucleus"/>
    <property type="evidence" value="ECO:0007669"/>
    <property type="project" value="UniProtKB-SubCell"/>
</dbReference>
<dbReference type="AlphaFoldDB" id="A0A8J5JP02"/>
<evidence type="ECO:0000256" key="5">
    <source>
        <dbReference type="ARBA" id="ARBA00023306"/>
    </source>
</evidence>
<dbReference type="InterPro" id="IPR039776">
    <property type="entry name" value="Pds5"/>
</dbReference>
<keyword evidence="4" id="KW-0539">Nucleus</keyword>
<evidence type="ECO:0000313" key="7">
    <source>
        <dbReference type="EMBL" id="KAG7161942.1"/>
    </source>
</evidence>
<dbReference type="PANTHER" id="PTHR12663">
    <property type="entry name" value="ANDROGEN INDUCED INHIBITOR OF PROLIFERATION AS3 / PDS5-RELATED"/>
    <property type="match status" value="1"/>
</dbReference>
<name>A0A8J5JP02_HOMAM</name>
<evidence type="ECO:0000313" key="8">
    <source>
        <dbReference type="Proteomes" id="UP000747542"/>
    </source>
</evidence>
<dbReference type="InterPro" id="IPR011989">
    <property type="entry name" value="ARM-like"/>
</dbReference>
<proteinExistence type="predicted"/>
<keyword evidence="3" id="KW-0498">Mitosis</keyword>
<comment type="subcellular location">
    <subcellularLocation>
        <location evidence="1">Nucleus</location>
    </subcellularLocation>
</comment>
<evidence type="ECO:0000256" key="1">
    <source>
        <dbReference type="ARBA" id="ARBA00004123"/>
    </source>
</evidence>
<organism evidence="7 8">
    <name type="scientific">Homarus americanus</name>
    <name type="common">American lobster</name>
    <dbReference type="NCBI Taxonomy" id="6706"/>
    <lineage>
        <taxon>Eukaryota</taxon>
        <taxon>Metazoa</taxon>
        <taxon>Ecdysozoa</taxon>
        <taxon>Arthropoda</taxon>
        <taxon>Crustacea</taxon>
        <taxon>Multicrustacea</taxon>
        <taxon>Malacostraca</taxon>
        <taxon>Eumalacostraca</taxon>
        <taxon>Eucarida</taxon>
        <taxon>Decapoda</taxon>
        <taxon>Pleocyemata</taxon>
        <taxon>Astacidea</taxon>
        <taxon>Nephropoidea</taxon>
        <taxon>Nephropidae</taxon>
        <taxon>Homarus</taxon>
    </lineage>
</organism>
<dbReference type="SUPFAM" id="SSF48371">
    <property type="entry name" value="ARM repeat"/>
    <property type="match status" value="1"/>
</dbReference>
<keyword evidence="5" id="KW-0131">Cell cycle</keyword>
<dbReference type="InterPro" id="IPR016024">
    <property type="entry name" value="ARM-type_fold"/>
</dbReference>